<evidence type="ECO:0000313" key="4">
    <source>
        <dbReference type="EMBL" id="KAJ6633628.1"/>
    </source>
</evidence>
<proteinExistence type="inferred from homology"/>
<dbReference type="OrthoDB" id="6463761at2759"/>
<accession>A0A9Q0MIC6</accession>
<evidence type="ECO:0000259" key="2">
    <source>
        <dbReference type="Pfam" id="PF04754"/>
    </source>
</evidence>
<evidence type="ECO:0000313" key="5">
    <source>
        <dbReference type="Proteomes" id="UP001151699"/>
    </source>
</evidence>
<dbReference type="InterPro" id="IPR010106">
    <property type="entry name" value="RpnA"/>
</dbReference>
<keyword evidence="5" id="KW-1185">Reference proteome</keyword>
<dbReference type="PANTHER" id="PTHR34611">
    <property type="match status" value="1"/>
</dbReference>
<dbReference type="GO" id="GO:1990238">
    <property type="term" value="F:double-stranded DNA endonuclease activity"/>
    <property type="evidence" value="ECO:0007669"/>
    <property type="project" value="TreeGrafter"/>
</dbReference>
<dbReference type="Proteomes" id="UP001151699">
    <property type="component" value="Unassembled WGS sequence"/>
</dbReference>
<sequence>MTQDKPKHDKIFRKSMENPIVAKEFLATHLPKDILALIDRTTLKLEKDSFIESDLSETISDILFSVKFNDKDGYIFLLLEHQSTVDQLMAFRLFKYMINICDRYLTTNPKAKRLPLIYPLVLYNGKKKYDAPLNIWDLFTYPDLARCFWTNDCQLINVHDIPDEELKKKVWSGILLFFLKHIHERQLLKRWQEISYLLPELSKITIGYDHIKNLLQYTLTFIEQSDKIELEKILKNSLTKEKGEELMPNIAQVWKEEGIQIGEAIGEARGKAIGEAIGEAKLIKMMIKNGNSIEEVARMTRLSITRINELLKVQ</sequence>
<organism evidence="3 5">
    <name type="scientific">Pseudolycoriella hygida</name>
    <dbReference type="NCBI Taxonomy" id="35572"/>
    <lineage>
        <taxon>Eukaryota</taxon>
        <taxon>Metazoa</taxon>
        <taxon>Ecdysozoa</taxon>
        <taxon>Arthropoda</taxon>
        <taxon>Hexapoda</taxon>
        <taxon>Insecta</taxon>
        <taxon>Pterygota</taxon>
        <taxon>Neoptera</taxon>
        <taxon>Endopterygota</taxon>
        <taxon>Diptera</taxon>
        <taxon>Nematocera</taxon>
        <taxon>Sciaroidea</taxon>
        <taxon>Sciaridae</taxon>
        <taxon>Pseudolycoriella</taxon>
    </lineage>
</organism>
<evidence type="ECO:0000313" key="3">
    <source>
        <dbReference type="EMBL" id="KAJ6625043.1"/>
    </source>
</evidence>
<dbReference type="NCBIfam" id="TIGR01784">
    <property type="entry name" value="T_den_put_tspse"/>
    <property type="match status" value="1"/>
</dbReference>
<name>A0A9Q0MIC6_9DIPT</name>
<dbReference type="Pfam" id="PF04754">
    <property type="entry name" value="Transposase_31"/>
    <property type="match status" value="1"/>
</dbReference>
<comment type="similarity">
    <text evidence="1">Belongs to the Rpn/YhgA-like nuclease family.</text>
</comment>
<reference evidence="3" key="1">
    <citation type="submission" date="2022-07" db="EMBL/GenBank/DDBJ databases">
        <authorList>
            <person name="Trinca V."/>
            <person name="Uliana J.V.C."/>
            <person name="Torres T.T."/>
            <person name="Ward R.J."/>
            <person name="Monesi N."/>
        </authorList>
    </citation>
    <scope>NUCLEOTIDE SEQUENCE</scope>
    <source>
        <strain evidence="3">HSMRA1968</strain>
        <tissue evidence="3">Whole embryos</tissue>
    </source>
</reference>
<feature type="domain" description="Transposase (putative) YhgA-like" evidence="2">
    <location>
        <begin position="7"/>
        <end position="202"/>
    </location>
</feature>
<comment type="caution">
    <text evidence="3">The sequence shown here is derived from an EMBL/GenBank/DDBJ whole genome shotgun (WGS) entry which is preliminary data.</text>
</comment>
<dbReference type="InterPro" id="IPR006842">
    <property type="entry name" value="Transposase_31"/>
</dbReference>
<dbReference type="InterPro" id="IPR051699">
    <property type="entry name" value="Rpn/YhgA-like_nuclease"/>
</dbReference>
<protein>
    <submittedName>
        <fullName evidence="3">Recombination-promoting nuclease pSLT051</fullName>
    </submittedName>
</protein>
<dbReference type="GO" id="GO:0006310">
    <property type="term" value="P:DNA recombination"/>
    <property type="evidence" value="ECO:0007669"/>
    <property type="project" value="TreeGrafter"/>
</dbReference>
<gene>
    <name evidence="3" type="primary">PSLT051_1</name>
    <name evidence="4" type="synonym">PSLT051_0</name>
    <name evidence="4" type="ORF">Bhyg_16383</name>
    <name evidence="3" type="ORF">Bhyg_17195</name>
</gene>
<dbReference type="EMBL" id="WJQU01003410">
    <property type="protein sequence ID" value="KAJ6625043.1"/>
    <property type="molecule type" value="Genomic_DNA"/>
</dbReference>
<dbReference type="EMBL" id="WJQU01001833">
    <property type="protein sequence ID" value="KAJ6633628.1"/>
    <property type="molecule type" value="Genomic_DNA"/>
</dbReference>
<dbReference type="PANTHER" id="PTHR34611:SF2">
    <property type="entry name" value="INACTIVE RECOMBINATION-PROMOTING NUCLEASE-LIKE PROTEIN RPNE-RELATED"/>
    <property type="match status" value="1"/>
</dbReference>
<evidence type="ECO:0000256" key="1">
    <source>
        <dbReference type="ARBA" id="ARBA00009787"/>
    </source>
</evidence>
<dbReference type="AlphaFoldDB" id="A0A9Q0MIC6"/>